<dbReference type="AlphaFoldDB" id="A0A8J7HHN1"/>
<dbReference type="PANTHER" id="PTHR43833">
    <property type="entry name" value="POTASSIUM CHANNEL PROTEIN 2-RELATED-RELATED"/>
    <property type="match status" value="1"/>
</dbReference>
<feature type="domain" description="RCK N-terminal" evidence="2">
    <location>
        <begin position="9"/>
        <end position="129"/>
    </location>
</feature>
<dbReference type="InterPro" id="IPR036721">
    <property type="entry name" value="RCK_C_sf"/>
</dbReference>
<dbReference type="GO" id="GO:0006813">
    <property type="term" value="P:potassium ion transport"/>
    <property type="evidence" value="ECO:0007669"/>
    <property type="project" value="InterPro"/>
</dbReference>
<feature type="transmembrane region" description="Helical" evidence="1">
    <location>
        <begin position="271"/>
        <end position="290"/>
    </location>
</feature>
<organism evidence="4 5">
    <name type="scientific">Atlanticothrix silvestris CENA357</name>
    <dbReference type="NCBI Taxonomy" id="1725252"/>
    <lineage>
        <taxon>Bacteria</taxon>
        <taxon>Bacillati</taxon>
        <taxon>Cyanobacteriota</taxon>
        <taxon>Cyanophyceae</taxon>
        <taxon>Nostocales</taxon>
        <taxon>Nodulariaceae</taxon>
        <taxon>Atlanticothrix</taxon>
        <taxon>Atlanticothrix silvestris</taxon>
    </lineage>
</organism>
<keyword evidence="4" id="KW-0407">Ion channel</keyword>
<dbReference type="InterPro" id="IPR003148">
    <property type="entry name" value="RCK_N"/>
</dbReference>
<accession>A0A8J7HHN1</accession>
<dbReference type="RefSeq" id="WP_214438862.1">
    <property type="nucleotide sequence ID" value="NZ_JAECZB010000015.1"/>
</dbReference>
<evidence type="ECO:0000259" key="3">
    <source>
        <dbReference type="PROSITE" id="PS51202"/>
    </source>
</evidence>
<dbReference type="PANTHER" id="PTHR43833:SF11">
    <property type="entry name" value="VOLTAGE-GATED POTASSIUM CHANNEL KCH"/>
    <property type="match status" value="1"/>
</dbReference>
<dbReference type="InterPro" id="IPR050721">
    <property type="entry name" value="Trk_Ktr_HKT_K-transport"/>
</dbReference>
<keyword evidence="1" id="KW-1133">Transmembrane helix</keyword>
<dbReference type="InterPro" id="IPR006037">
    <property type="entry name" value="RCK_C"/>
</dbReference>
<reference evidence="4 5" key="1">
    <citation type="journal article" date="2021" name="Int. J. Syst. Evol. Microbiol.">
        <title>Amazonocrinis nigriterrae gen. nov., sp. nov., Atlanticothrix silvestris gen. nov., sp. nov. and Dendronalium phyllosphericum gen. nov., sp. nov., nostocacean cyanobacteria from Brazilian environments.</title>
        <authorList>
            <person name="Alvarenga D.O."/>
            <person name="Andreote A.P.D."/>
            <person name="Branco L.H.Z."/>
            <person name="Delbaje E."/>
            <person name="Cruz R.B."/>
            <person name="Varani A.M."/>
            <person name="Fiore M.F."/>
        </authorList>
    </citation>
    <scope>NUCLEOTIDE SEQUENCE [LARGE SCALE GENOMIC DNA]</scope>
    <source>
        <strain evidence="4 5">CENA357</strain>
    </source>
</reference>
<keyword evidence="4" id="KW-0813">Transport</keyword>
<dbReference type="InterPro" id="IPR036291">
    <property type="entry name" value="NAD(P)-bd_dom_sf"/>
</dbReference>
<dbReference type="PROSITE" id="PS51201">
    <property type="entry name" value="RCK_N"/>
    <property type="match status" value="1"/>
</dbReference>
<evidence type="ECO:0000259" key="2">
    <source>
        <dbReference type="PROSITE" id="PS51201"/>
    </source>
</evidence>
<keyword evidence="1" id="KW-0472">Membrane</keyword>
<feature type="domain" description="RCK C-terminal" evidence="3">
    <location>
        <begin position="507"/>
        <end position="591"/>
    </location>
</feature>
<comment type="caution">
    <text evidence="4">The sequence shown here is derived from an EMBL/GenBank/DDBJ whole genome shotgun (WGS) entry which is preliminary data.</text>
</comment>
<dbReference type="SUPFAM" id="SSF116726">
    <property type="entry name" value="TrkA C-terminal domain-like"/>
    <property type="match status" value="1"/>
</dbReference>
<dbReference type="PROSITE" id="PS51202">
    <property type="entry name" value="RCK_C"/>
    <property type="match status" value="1"/>
</dbReference>
<proteinExistence type="predicted"/>
<evidence type="ECO:0000313" key="5">
    <source>
        <dbReference type="Proteomes" id="UP000599391"/>
    </source>
</evidence>
<sequence length="666" mass="73747">MGQNAKVDADSFLVCGLGNLGQYCVSVLKEFGVKVNAIEVTNTQKWEIPDLPDFIDKLVIGDCRQPKILEQAGIRYCRAILIVTSDEPVNIAAAFAARSLNPKIRLVIRSAQENLNELLSENLGNFVAFEATQLPAKSFAIAALSSQTRGFFTLENRLVRVVKVPIDASHRWSDRRRLYEINSSANRQVLIHARAGKPTPKAFYQWEPDAQVLPGDTITYIEATENLVARSVRPVKNFGQFWKTIFTEMTWQNIQNKLKQFWSESSQTRRVAVVGGIFMVSLFLSGMLLYKLQYPKISLQDALNVSLVLSIGGYDNLFGQLQIPFEIPWWLHLFSISLTVAGTVFVGILYAVMTERVLAARFQFSKRRPPVPKADHVVLIGLGRVGQRVAQLLEELRQPLVGVKATDLEPGVLSQMPLIVGNIQNALSKVNITTAKSVIVVTDDEVANLEIALRAHAANPTASLVIRTFDPRFSENVARLLPYARVLGVYALAAEAFAAAAFGENILNLFRLNNQTTLVTEYQIEADDTLNGKLLADIAYGYGLVPILHAKADHQIPKFMPSNDIKLAVGDRLVVLATIEGLQRVEQGKTIARQWLVRVEKAVSPDAAFEGAAVISRVSGCDMHLARTLMNQLPGTLQYPLYKHQAHRLVSELSKSQVSAQIVSNV</sequence>
<gene>
    <name evidence="4" type="ORF">I8751_09240</name>
</gene>
<keyword evidence="4" id="KW-0406">Ion transport</keyword>
<feature type="transmembrane region" description="Helical" evidence="1">
    <location>
        <begin position="329"/>
        <end position="352"/>
    </location>
</feature>
<keyword evidence="5" id="KW-1185">Reference proteome</keyword>
<protein>
    <submittedName>
        <fullName evidence="4">Potassium channel protein</fullName>
    </submittedName>
</protein>
<dbReference type="Gene3D" id="3.40.50.720">
    <property type="entry name" value="NAD(P)-binding Rossmann-like Domain"/>
    <property type="match status" value="2"/>
</dbReference>
<keyword evidence="1" id="KW-0812">Transmembrane</keyword>
<dbReference type="SUPFAM" id="SSF51735">
    <property type="entry name" value="NAD(P)-binding Rossmann-fold domains"/>
    <property type="match status" value="2"/>
</dbReference>
<dbReference type="GO" id="GO:0008324">
    <property type="term" value="F:monoatomic cation transmembrane transporter activity"/>
    <property type="evidence" value="ECO:0007669"/>
    <property type="project" value="InterPro"/>
</dbReference>
<dbReference type="Proteomes" id="UP000599391">
    <property type="component" value="Unassembled WGS sequence"/>
</dbReference>
<evidence type="ECO:0000256" key="1">
    <source>
        <dbReference type="SAM" id="Phobius"/>
    </source>
</evidence>
<dbReference type="EMBL" id="JAECZB010000015">
    <property type="protein sequence ID" value="MBH8552558.1"/>
    <property type="molecule type" value="Genomic_DNA"/>
</dbReference>
<name>A0A8J7HHN1_9CYAN</name>
<dbReference type="Pfam" id="PF02254">
    <property type="entry name" value="TrkA_N"/>
    <property type="match status" value="2"/>
</dbReference>
<evidence type="ECO:0000313" key="4">
    <source>
        <dbReference type="EMBL" id="MBH8552558.1"/>
    </source>
</evidence>